<organism evidence="2">
    <name type="scientific">Arundo donax</name>
    <name type="common">Giant reed</name>
    <name type="synonym">Donax arundinaceus</name>
    <dbReference type="NCBI Taxonomy" id="35708"/>
    <lineage>
        <taxon>Eukaryota</taxon>
        <taxon>Viridiplantae</taxon>
        <taxon>Streptophyta</taxon>
        <taxon>Embryophyta</taxon>
        <taxon>Tracheophyta</taxon>
        <taxon>Spermatophyta</taxon>
        <taxon>Magnoliopsida</taxon>
        <taxon>Liliopsida</taxon>
        <taxon>Poales</taxon>
        <taxon>Poaceae</taxon>
        <taxon>PACMAD clade</taxon>
        <taxon>Arundinoideae</taxon>
        <taxon>Arundineae</taxon>
        <taxon>Arundo</taxon>
    </lineage>
</organism>
<reference evidence="2" key="2">
    <citation type="journal article" date="2015" name="Data Brief">
        <title>Shoot transcriptome of the giant reed, Arundo donax.</title>
        <authorList>
            <person name="Barrero R.A."/>
            <person name="Guerrero F.D."/>
            <person name="Moolhuijzen P."/>
            <person name="Goolsby J.A."/>
            <person name="Tidwell J."/>
            <person name="Bellgard S.E."/>
            <person name="Bellgard M.I."/>
        </authorList>
    </citation>
    <scope>NUCLEOTIDE SEQUENCE</scope>
    <source>
        <tissue evidence="2">Shoot tissue taken approximately 20 cm above the soil surface</tissue>
    </source>
</reference>
<dbReference type="AlphaFoldDB" id="A0A0A9FFV8"/>
<protein>
    <submittedName>
        <fullName evidence="2">Uncharacterized protein</fullName>
    </submittedName>
</protein>
<evidence type="ECO:0000256" key="1">
    <source>
        <dbReference type="SAM" id="MobiDB-lite"/>
    </source>
</evidence>
<dbReference type="EMBL" id="GBRH01190783">
    <property type="protein sequence ID" value="JAE07113.1"/>
    <property type="molecule type" value="Transcribed_RNA"/>
</dbReference>
<evidence type="ECO:0000313" key="2">
    <source>
        <dbReference type="EMBL" id="JAE07113.1"/>
    </source>
</evidence>
<proteinExistence type="predicted"/>
<reference evidence="2" key="1">
    <citation type="submission" date="2014-09" db="EMBL/GenBank/DDBJ databases">
        <authorList>
            <person name="Magalhaes I.L.F."/>
            <person name="Oliveira U."/>
            <person name="Santos F.R."/>
            <person name="Vidigal T.H.D.A."/>
            <person name="Brescovit A.D."/>
            <person name="Santos A.J."/>
        </authorList>
    </citation>
    <scope>NUCLEOTIDE SEQUENCE</scope>
    <source>
        <tissue evidence="2">Shoot tissue taken approximately 20 cm above the soil surface</tissue>
    </source>
</reference>
<feature type="region of interest" description="Disordered" evidence="1">
    <location>
        <begin position="1"/>
        <end position="38"/>
    </location>
</feature>
<name>A0A0A9FFV8_ARUDO</name>
<accession>A0A0A9FFV8</accession>
<sequence>MQEAKVSPSIGRDGEMAASVPKSLTGELDESEGRGWWR</sequence>